<dbReference type="AlphaFoldDB" id="A0ABD1YT34"/>
<keyword evidence="2" id="KW-1185">Reference proteome</keyword>
<reference evidence="1 2" key="1">
    <citation type="submission" date="2024-09" db="EMBL/GenBank/DDBJ databases">
        <title>Chromosome-scale assembly of Riccia fluitans.</title>
        <authorList>
            <person name="Paukszto L."/>
            <person name="Sawicki J."/>
            <person name="Karawczyk K."/>
            <person name="Piernik-Szablinska J."/>
            <person name="Szczecinska M."/>
            <person name="Mazdziarz M."/>
        </authorList>
    </citation>
    <scope>NUCLEOTIDE SEQUENCE [LARGE SCALE GENOMIC DNA]</scope>
    <source>
        <strain evidence="1">Rf_01</strain>
        <tissue evidence="1">Aerial parts of the thallus</tissue>
    </source>
</reference>
<proteinExistence type="predicted"/>
<gene>
    <name evidence="1" type="ORF">R1flu_005134</name>
</gene>
<evidence type="ECO:0000313" key="1">
    <source>
        <dbReference type="EMBL" id="KAL2633655.1"/>
    </source>
</evidence>
<dbReference type="EMBL" id="JBHFFA010000003">
    <property type="protein sequence ID" value="KAL2633655.1"/>
    <property type="molecule type" value="Genomic_DNA"/>
</dbReference>
<evidence type="ECO:0000313" key="2">
    <source>
        <dbReference type="Proteomes" id="UP001605036"/>
    </source>
</evidence>
<accession>A0ABD1YT34</accession>
<dbReference type="Proteomes" id="UP001605036">
    <property type="component" value="Unassembled WGS sequence"/>
</dbReference>
<organism evidence="1 2">
    <name type="scientific">Riccia fluitans</name>
    <dbReference type="NCBI Taxonomy" id="41844"/>
    <lineage>
        <taxon>Eukaryota</taxon>
        <taxon>Viridiplantae</taxon>
        <taxon>Streptophyta</taxon>
        <taxon>Embryophyta</taxon>
        <taxon>Marchantiophyta</taxon>
        <taxon>Marchantiopsida</taxon>
        <taxon>Marchantiidae</taxon>
        <taxon>Marchantiales</taxon>
        <taxon>Ricciaceae</taxon>
        <taxon>Riccia</taxon>
    </lineage>
</organism>
<comment type="caution">
    <text evidence="1">The sequence shown here is derived from an EMBL/GenBank/DDBJ whole genome shotgun (WGS) entry which is preliminary data.</text>
</comment>
<sequence length="96" mass="10722">MEQPPSPVYNIPGNFIHPSPYDGDHVGRWPDDVIFLEVPPSPEYHPPLPQDEWIPYGPPDIGHIHGWVDAVICEIEVPAPLEHLPALPPGDSFTMM</sequence>
<name>A0ABD1YT34_9MARC</name>
<protein>
    <submittedName>
        <fullName evidence="1">Uncharacterized protein</fullName>
    </submittedName>
</protein>